<dbReference type="Pfam" id="PF23552">
    <property type="entry name" value="ParB_C"/>
    <property type="match status" value="1"/>
</dbReference>
<comment type="function">
    <text evidence="4">Involved in chromosome partition. Localize to both poles of the predivisional cell following completion of DNA replication. Binds to the DNA origin of replication.</text>
</comment>
<organism evidence="6 7">
    <name type="scientific">Bosea robiniae</name>
    <dbReference type="NCBI Taxonomy" id="1036780"/>
    <lineage>
        <taxon>Bacteria</taxon>
        <taxon>Pseudomonadati</taxon>
        <taxon>Pseudomonadota</taxon>
        <taxon>Alphaproteobacteria</taxon>
        <taxon>Hyphomicrobiales</taxon>
        <taxon>Boseaceae</taxon>
        <taxon>Bosea</taxon>
    </lineage>
</organism>
<accession>A0ABY0P9D7</accession>
<dbReference type="InterPro" id="IPR003115">
    <property type="entry name" value="ParB_N"/>
</dbReference>
<dbReference type="Gene3D" id="3.90.1530.30">
    <property type="match status" value="1"/>
</dbReference>
<dbReference type="InterPro" id="IPR057240">
    <property type="entry name" value="ParB_dimer_C"/>
</dbReference>
<feature type="domain" description="ParB-like N-terminal" evidence="5">
    <location>
        <begin position="35"/>
        <end position="127"/>
    </location>
</feature>
<dbReference type="InterPro" id="IPR041468">
    <property type="entry name" value="HTH_ParB/Spo0J"/>
</dbReference>
<dbReference type="PANTHER" id="PTHR33375">
    <property type="entry name" value="CHROMOSOME-PARTITIONING PROTEIN PARB-RELATED"/>
    <property type="match status" value="1"/>
</dbReference>
<dbReference type="NCBIfam" id="TIGR00180">
    <property type="entry name" value="parB_part"/>
    <property type="match status" value="1"/>
</dbReference>
<dbReference type="Pfam" id="PF17762">
    <property type="entry name" value="HTH_ParB"/>
    <property type="match status" value="1"/>
</dbReference>
<keyword evidence="2" id="KW-0159">Chromosome partition</keyword>
<evidence type="ECO:0000259" key="5">
    <source>
        <dbReference type="SMART" id="SM00470"/>
    </source>
</evidence>
<proteinExistence type="inferred from homology"/>
<dbReference type="Gene3D" id="1.10.10.2830">
    <property type="match status" value="1"/>
</dbReference>
<evidence type="ECO:0000256" key="4">
    <source>
        <dbReference type="ARBA" id="ARBA00025472"/>
    </source>
</evidence>
<evidence type="ECO:0000256" key="3">
    <source>
        <dbReference type="ARBA" id="ARBA00023125"/>
    </source>
</evidence>
<dbReference type="SUPFAM" id="SSF110849">
    <property type="entry name" value="ParB/Sulfiredoxin"/>
    <property type="match status" value="1"/>
</dbReference>
<dbReference type="InterPro" id="IPR036086">
    <property type="entry name" value="ParB/Sulfiredoxin_sf"/>
</dbReference>
<evidence type="ECO:0000256" key="1">
    <source>
        <dbReference type="ARBA" id="ARBA00006295"/>
    </source>
</evidence>
<dbReference type="InterPro" id="IPR050336">
    <property type="entry name" value="Chromosome_partition/occlusion"/>
</dbReference>
<keyword evidence="3" id="KW-0238">DNA-binding</keyword>
<protein>
    <submittedName>
        <fullName evidence="6">Chromosome partitioning protein, ParB family</fullName>
    </submittedName>
</protein>
<dbReference type="CDD" id="cd16393">
    <property type="entry name" value="SPO0J_N"/>
    <property type="match status" value="1"/>
</dbReference>
<dbReference type="SUPFAM" id="SSF109709">
    <property type="entry name" value="KorB DNA-binding domain-like"/>
    <property type="match status" value="1"/>
</dbReference>
<dbReference type="InterPro" id="IPR004437">
    <property type="entry name" value="ParB/RepB/Spo0J"/>
</dbReference>
<dbReference type="PANTHER" id="PTHR33375:SF1">
    <property type="entry name" value="CHROMOSOME-PARTITIONING PROTEIN PARB-RELATED"/>
    <property type="match status" value="1"/>
</dbReference>
<evidence type="ECO:0000313" key="7">
    <source>
        <dbReference type="Proteomes" id="UP000199468"/>
    </source>
</evidence>
<comment type="caution">
    <text evidence="6">The sequence shown here is derived from an EMBL/GenBank/DDBJ whole genome shotgun (WGS) entry which is preliminary data.</text>
</comment>
<dbReference type="SMART" id="SM00470">
    <property type="entry name" value="ParB"/>
    <property type="match status" value="1"/>
</dbReference>
<gene>
    <name evidence="6" type="ORF">SAMN05421844_11413</name>
</gene>
<sequence length="293" mass="32312">MAEEQGRSRLGRGLAALIGDVGDEIGAIERARGQRRVPVEFLRPSARNPRRNFVEVDLDDLTASIRERGILQPIIVRSIPGMMDAYEIIAGERRWRAAQRAELHDVPVILVEADDREALEIAIVENVQRTDLNAIEEAAGYERLIAEFNYTQNDLARVIGKSRSHVANTLRLSKLPEPVRKLVSEGAVSAGHARALLSVSDPEFMAQKIIEDGLSVRDIERIVQEEARGETKSAVPSKPKAVKDPDTRALEKALEEALGLSVSIGHRANGAGEIKIGYKTLEQLDALCHRLKS</sequence>
<dbReference type="Proteomes" id="UP000199468">
    <property type="component" value="Unassembled WGS sequence"/>
</dbReference>
<keyword evidence="7" id="KW-1185">Reference proteome</keyword>
<dbReference type="Pfam" id="PF02195">
    <property type="entry name" value="ParB_N"/>
    <property type="match status" value="1"/>
</dbReference>
<name>A0ABY0P9D7_9HYPH</name>
<evidence type="ECO:0000256" key="2">
    <source>
        <dbReference type="ARBA" id="ARBA00022829"/>
    </source>
</evidence>
<comment type="similarity">
    <text evidence="1">Belongs to the ParB family.</text>
</comment>
<evidence type="ECO:0000313" key="6">
    <source>
        <dbReference type="EMBL" id="SDH75563.1"/>
    </source>
</evidence>
<reference evidence="6 7" key="1">
    <citation type="submission" date="2016-10" db="EMBL/GenBank/DDBJ databases">
        <authorList>
            <person name="Varghese N."/>
            <person name="Submissions S."/>
        </authorList>
    </citation>
    <scope>NUCLEOTIDE SEQUENCE [LARGE SCALE GENOMIC DNA]</scope>
    <source>
        <strain evidence="6 7">DSM 26672</strain>
    </source>
</reference>
<dbReference type="EMBL" id="FNBZ01000014">
    <property type="protein sequence ID" value="SDH75563.1"/>
    <property type="molecule type" value="Genomic_DNA"/>
</dbReference>
<dbReference type="RefSeq" id="WP_170843519.1">
    <property type="nucleotide sequence ID" value="NZ_FNBZ01000014.1"/>
</dbReference>